<feature type="compositionally biased region" description="Polar residues" evidence="9">
    <location>
        <begin position="206"/>
        <end position="223"/>
    </location>
</feature>
<evidence type="ECO:0000256" key="5">
    <source>
        <dbReference type="ARBA" id="ARBA00023163"/>
    </source>
</evidence>
<dbReference type="Pfam" id="PF00447">
    <property type="entry name" value="HSF_DNA-bind"/>
    <property type="match status" value="1"/>
</dbReference>
<dbReference type="PRINTS" id="PR00056">
    <property type="entry name" value="HSFDOMAIN"/>
</dbReference>
<keyword evidence="6" id="KW-0539">Nucleus</keyword>
<dbReference type="Proteomes" id="UP001182556">
    <property type="component" value="Unassembled WGS sequence"/>
</dbReference>
<comment type="subcellular location">
    <subcellularLocation>
        <location evidence="1">Nucleus</location>
    </subcellularLocation>
</comment>
<dbReference type="GO" id="GO:0043565">
    <property type="term" value="F:sequence-specific DNA binding"/>
    <property type="evidence" value="ECO:0007669"/>
    <property type="project" value="InterPro"/>
</dbReference>
<dbReference type="SUPFAM" id="SSF46785">
    <property type="entry name" value="Winged helix' DNA-binding domain"/>
    <property type="match status" value="1"/>
</dbReference>
<dbReference type="EMBL" id="JAODAN010000009">
    <property type="protein sequence ID" value="KAK1921939.1"/>
    <property type="molecule type" value="Genomic_DNA"/>
</dbReference>
<feature type="region of interest" description="Disordered" evidence="9">
    <location>
        <begin position="374"/>
        <end position="517"/>
    </location>
</feature>
<feature type="compositionally biased region" description="Pro residues" evidence="9">
    <location>
        <begin position="498"/>
        <end position="507"/>
    </location>
</feature>
<keyword evidence="12" id="KW-1185">Reference proteome</keyword>
<dbReference type="AlphaFoldDB" id="A0AAD9CWD0"/>
<comment type="similarity">
    <text evidence="2 8">Belongs to the HSF family.</text>
</comment>
<organism evidence="11 12">
    <name type="scientific">Papiliotrema laurentii</name>
    <name type="common">Cryptococcus laurentii</name>
    <dbReference type="NCBI Taxonomy" id="5418"/>
    <lineage>
        <taxon>Eukaryota</taxon>
        <taxon>Fungi</taxon>
        <taxon>Dikarya</taxon>
        <taxon>Basidiomycota</taxon>
        <taxon>Agaricomycotina</taxon>
        <taxon>Tremellomycetes</taxon>
        <taxon>Tremellales</taxon>
        <taxon>Rhynchogastremaceae</taxon>
        <taxon>Papiliotrema</taxon>
    </lineage>
</organism>
<dbReference type="Gene3D" id="1.10.10.10">
    <property type="entry name" value="Winged helix-like DNA-binding domain superfamily/Winged helix DNA-binding domain"/>
    <property type="match status" value="1"/>
</dbReference>
<dbReference type="PANTHER" id="PTHR10015">
    <property type="entry name" value="HEAT SHOCK TRANSCRIPTION FACTOR"/>
    <property type="match status" value="1"/>
</dbReference>
<evidence type="ECO:0000259" key="10">
    <source>
        <dbReference type="SMART" id="SM00415"/>
    </source>
</evidence>
<sequence length="743" mass="81376">MAVLMTADRTNPPAKMPEGAPSAIADGDSSSSSGSKRRLSSLKVGSVSSPEKKARSRETSVGQRVRDLPPGQGSMDGSKAPGGQRGEDDPERRLPSLSLKMASGVGLDSWDPRHRPSSRQQLSNPTPRRKPTETYPSRSPSPSTAASTDRQSTSHSHRASRPSTSPASTSPNIIPRRHPQSAPINHPPSMQPTWRTSSVEQDHEPPSTQSVPSSRGSSRQQYQLSVSAPSRLPSPPPSFNLSTGQPLVNPTLKTQAAFVGKLYAMLEDEEIKSTGLIYWSADGTIFTCPNPTEFSKVVLPRFFKHNNWQSFVRQLNMYSFSKVSRTDRDGKSYRLIADAEQVNDLFATTTDPGAWEFRHPLFRRGEPHLLASIKRKTTRPSNADEGRPLVSPTEELDGPKMVAGWMNGPHGSTYPQTSFRTNSPPPRDIPAPGSRSHGFGWDSRSGDPPRGVHDERRPSSKGYPWETSQLAARMPRPPEPQRYDPSRPSLPAQRYAPPGYPDSPFYPQPQHSPVDALSGQVATLEDRVQRLTETLNAERIDNVRSNIDFTSYLLQLTGWVGEGKAPAPPDVRTLQDTLTRASGDLRQRYETLMASDTLSSMAGGERSSRSSLEQISSLAANTPKYGRGQPPTLPDLRPVAANPTPRSSPLAPQFIDGPPRHLPGPPPPTGGGDPFHPGHPGHQASYGHYPLRRPVARDDPQREREASVPRVMLSSEHKERLRAEADEPMEEVKPARGLSSLLN</sequence>
<protein>
    <submittedName>
        <fullName evidence="11">HSF-type DNA-binding-domain-containing protein</fullName>
    </submittedName>
</protein>
<feature type="region of interest" description="Disordered" evidence="9">
    <location>
        <begin position="1"/>
        <end position="247"/>
    </location>
</feature>
<evidence type="ECO:0000256" key="1">
    <source>
        <dbReference type="ARBA" id="ARBA00004123"/>
    </source>
</evidence>
<feature type="compositionally biased region" description="Basic and acidic residues" evidence="9">
    <location>
        <begin position="695"/>
        <end position="707"/>
    </location>
</feature>
<dbReference type="PANTHER" id="PTHR10015:SF427">
    <property type="entry name" value="HEAT SHOCK FACTOR PROTEIN"/>
    <property type="match status" value="1"/>
</dbReference>
<dbReference type="GO" id="GO:0003700">
    <property type="term" value="F:DNA-binding transcription factor activity"/>
    <property type="evidence" value="ECO:0007669"/>
    <property type="project" value="InterPro"/>
</dbReference>
<reference evidence="11" key="1">
    <citation type="submission" date="2023-02" db="EMBL/GenBank/DDBJ databases">
        <title>Identification and recombinant expression of a fungal hydrolase from Papiliotrema laurentii that hydrolyzes apple cutin and clears colloidal polyester polyurethane.</title>
        <authorList>
            <consortium name="DOE Joint Genome Institute"/>
            <person name="Roman V.A."/>
            <person name="Bojanowski C."/>
            <person name="Crable B.R."/>
            <person name="Wagner D.N."/>
            <person name="Hung C.S."/>
            <person name="Nadeau L.J."/>
            <person name="Schratz L."/>
            <person name="Haridas S."/>
            <person name="Pangilinan J."/>
            <person name="Lipzen A."/>
            <person name="Na H."/>
            <person name="Yan M."/>
            <person name="Ng V."/>
            <person name="Grigoriev I.V."/>
            <person name="Spatafora J.W."/>
            <person name="Barlow D."/>
            <person name="Biffinger J."/>
            <person name="Kelley-Loughnane N."/>
            <person name="Varaljay V.A."/>
            <person name="Crookes-Goodson W.J."/>
        </authorList>
    </citation>
    <scope>NUCLEOTIDE SEQUENCE</scope>
    <source>
        <strain evidence="11">5307AH</strain>
    </source>
</reference>
<feature type="domain" description="HSF-type DNA-binding" evidence="10">
    <location>
        <begin position="254"/>
        <end position="376"/>
    </location>
</feature>
<feature type="compositionally biased region" description="Pro residues" evidence="9">
    <location>
        <begin position="660"/>
        <end position="669"/>
    </location>
</feature>
<evidence type="ECO:0000256" key="3">
    <source>
        <dbReference type="ARBA" id="ARBA00023015"/>
    </source>
</evidence>
<dbReference type="InterPro" id="IPR036390">
    <property type="entry name" value="WH_DNA-bd_sf"/>
</dbReference>
<dbReference type="FunFam" id="1.10.10.10:FF:000027">
    <property type="entry name" value="Heat shock transcription factor 1"/>
    <property type="match status" value="1"/>
</dbReference>
<feature type="compositionally biased region" description="Low complexity" evidence="9">
    <location>
        <begin position="133"/>
        <end position="148"/>
    </location>
</feature>
<dbReference type="GO" id="GO:0005634">
    <property type="term" value="C:nucleus"/>
    <property type="evidence" value="ECO:0007669"/>
    <property type="project" value="UniProtKB-SubCell"/>
</dbReference>
<evidence type="ECO:0000313" key="12">
    <source>
        <dbReference type="Proteomes" id="UP001182556"/>
    </source>
</evidence>
<dbReference type="InterPro" id="IPR000232">
    <property type="entry name" value="HSF_DNA-bd"/>
</dbReference>
<comment type="subunit">
    <text evidence="7">Homotrimer. Homotrimerization increases the affinity of HSF1 to DNA. Interacts with transcriptional coregulator SSA1 on chromatin.</text>
</comment>
<evidence type="ECO:0000256" key="7">
    <source>
        <dbReference type="ARBA" id="ARBA00062171"/>
    </source>
</evidence>
<evidence type="ECO:0000313" key="11">
    <source>
        <dbReference type="EMBL" id="KAK1921939.1"/>
    </source>
</evidence>
<dbReference type="SMART" id="SM00415">
    <property type="entry name" value="HSF"/>
    <property type="match status" value="1"/>
</dbReference>
<evidence type="ECO:0000256" key="4">
    <source>
        <dbReference type="ARBA" id="ARBA00023125"/>
    </source>
</evidence>
<proteinExistence type="inferred from homology"/>
<keyword evidence="4 11" id="KW-0238">DNA-binding</keyword>
<comment type="caution">
    <text evidence="11">The sequence shown here is derived from an EMBL/GenBank/DDBJ whole genome shotgun (WGS) entry which is preliminary data.</text>
</comment>
<evidence type="ECO:0000256" key="6">
    <source>
        <dbReference type="ARBA" id="ARBA00023242"/>
    </source>
</evidence>
<feature type="compositionally biased region" description="Polar residues" evidence="9">
    <location>
        <begin position="413"/>
        <end position="422"/>
    </location>
</feature>
<evidence type="ECO:0000256" key="8">
    <source>
        <dbReference type="RuleBase" id="RU004020"/>
    </source>
</evidence>
<feature type="compositionally biased region" description="Basic and acidic residues" evidence="9">
    <location>
        <begin position="444"/>
        <end position="458"/>
    </location>
</feature>
<feature type="compositionally biased region" description="Basic and acidic residues" evidence="9">
    <location>
        <begin position="85"/>
        <end position="94"/>
    </location>
</feature>
<feature type="compositionally biased region" description="Low complexity" evidence="9">
    <location>
        <begin position="161"/>
        <end position="171"/>
    </location>
</feature>
<gene>
    <name evidence="11" type="ORF">DB88DRAFT_374047</name>
</gene>
<keyword evidence="3" id="KW-0805">Transcription regulation</keyword>
<feature type="region of interest" description="Disordered" evidence="9">
    <location>
        <begin position="620"/>
        <end position="743"/>
    </location>
</feature>
<name>A0AAD9CWD0_PAPLA</name>
<evidence type="ECO:0000256" key="9">
    <source>
        <dbReference type="SAM" id="MobiDB-lite"/>
    </source>
</evidence>
<feature type="compositionally biased region" description="Basic and acidic residues" evidence="9">
    <location>
        <begin position="715"/>
        <end position="734"/>
    </location>
</feature>
<accession>A0AAD9CWD0</accession>
<dbReference type="InterPro" id="IPR036388">
    <property type="entry name" value="WH-like_DNA-bd_sf"/>
</dbReference>
<evidence type="ECO:0000256" key="2">
    <source>
        <dbReference type="ARBA" id="ARBA00006403"/>
    </source>
</evidence>
<keyword evidence="5" id="KW-0804">Transcription</keyword>